<reference evidence="3" key="1">
    <citation type="journal article" date="2021" name="PeerJ">
        <title>Extensive microbial diversity within the chicken gut microbiome revealed by metagenomics and culture.</title>
        <authorList>
            <person name="Gilroy R."/>
            <person name="Ravi A."/>
            <person name="Getino M."/>
            <person name="Pursley I."/>
            <person name="Horton D.L."/>
            <person name="Alikhan N.F."/>
            <person name="Baker D."/>
            <person name="Gharbi K."/>
            <person name="Hall N."/>
            <person name="Watson M."/>
            <person name="Adriaenssens E.M."/>
            <person name="Foster-Nyarko E."/>
            <person name="Jarju S."/>
            <person name="Secka A."/>
            <person name="Antonio M."/>
            <person name="Oren A."/>
            <person name="Chaudhuri R.R."/>
            <person name="La Ragione R."/>
            <person name="Hildebrand F."/>
            <person name="Pallen M.J."/>
        </authorList>
    </citation>
    <scope>NUCLEOTIDE SEQUENCE</scope>
    <source>
        <strain evidence="3">5032</strain>
    </source>
</reference>
<evidence type="ECO:0000259" key="2">
    <source>
        <dbReference type="PROSITE" id="PS51724"/>
    </source>
</evidence>
<feature type="region of interest" description="Disordered" evidence="1">
    <location>
        <begin position="62"/>
        <end position="124"/>
    </location>
</feature>
<feature type="compositionally biased region" description="Low complexity" evidence="1">
    <location>
        <begin position="84"/>
        <end position="96"/>
    </location>
</feature>
<dbReference type="InterPro" id="IPR036680">
    <property type="entry name" value="SPOR-like_sf"/>
</dbReference>
<proteinExistence type="predicted"/>
<feature type="region of interest" description="Disordered" evidence="1">
    <location>
        <begin position="1"/>
        <end position="46"/>
    </location>
</feature>
<comment type="caution">
    <text evidence="3">The sequence shown here is derived from an EMBL/GenBank/DDBJ whole genome shotgun (WGS) entry which is preliminary data.</text>
</comment>
<evidence type="ECO:0000313" key="3">
    <source>
        <dbReference type="EMBL" id="HJA78362.1"/>
    </source>
</evidence>
<dbReference type="PROSITE" id="PS51724">
    <property type="entry name" value="SPOR"/>
    <property type="match status" value="1"/>
</dbReference>
<dbReference type="SUPFAM" id="SSF110997">
    <property type="entry name" value="Sporulation related repeat"/>
    <property type="match status" value="1"/>
</dbReference>
<sequence>MSTDGGRAPESLAAAGDESAAGSGETAAPATGETDESADDGRGGILSAEELRFSRVLRAAPGESAELASPPLPPAVPPQPVPAAPAAAAADDTPPQTALPPMPPGMRPAVPEGQTAPPPTPATMHDYVFQVGAFRDESSVDDLRQRLEGRGLRTRMERSGKLYLVLVLLRGTEERAAEVPQIMEELRLGKPLLRSRKPVLR</sequence>
<feature type="compositionally biased region" description="Low complexity" evidence="1">
    <location>
        <begin position="13"/>
        <end position="32"/>
    </location>
</feature>
<accession>A0A9D2HLG9</accession>
<feature type="compositionally biased region" description="Pro residues" evidence="1">
    <location>
        <begin position="70"/>
        <end position="83"/>
    </location>
</feature>
<name>A0A9D2HLG9_9BACT</name>
<dbReference type="InterPro" id="IPR007730">
    <property type="entry name" value="SPOR-like_dom"/>
</dbReference>
<dbReference type="AlphaFoldDB" id="A0A9D2HLG9"/>
<dbReference type="GO" id="GO:0042834">
    <property type="term" value="F:peptidoglycan binding"/>
    <property type="evidence" value="ECO:0007669"/>
    <property type="project" value="InterPro"/>
</dbReference>
<reference evidence="3" key="2">
    <citation type="submission" date="2021-04" db="EMBL/GenBank/DDBJ databases">
        <authorList>
            <person name="Gilroy R."/>
        </authorList>
    </citation>
    <scope>NUCLEOTIDE SEQUENCE</scope>
    <source>
        <strain evidence="3">5032</strain>
    </source>
</reference>
<gene>
    <name evidence="3" type="ORF">H9784_02140</name>
</gene>
<organism evidence="3 4">
    <name type="scientific">Candidatus Desulfovibrio intestinavium</name>
    <dbReference type="NCBI Taxonomy" id="2838534"/>
    <lineage>
        <taxon>Bacteria</taxon>
        <taxon>Pseudomonadati</taxon>
        <taxon>Thermodesulfobacteriota</taxon>
        <taxon>Desulfovibrionia</taxon>
        <taxon>Desulfovibrionales</taxon>
        <taxon>Desulfovibrionaceae</taxon>
        <taxon>Desulfovibrio</taxon>
    </lineage>
</organism>
<feature type="domain" description="SPOR" evidence="2">
    <location>
        <begin position="121"/>
        <end position="195"/>
    </location>
</feature>
<dbReference type="Pfam" id="PF05036">
    <property type="entry name" value="SPOR"/>
    <property type="match status" value="1"/>
</dbReference>
<evidence type="ECO:0000313" key="4">
    <source>
        <dbReference type="Proteomes" id="UP000823821"/>
    </source>
</evidence>
<feature type="compositionally biased region" description="Pro residues" evidence="1">
    <location>
        <begin position="97"/>
        <end position="106"/>
    </location>
</feature>
<protein>
    <submittedName>
        <fullName evidence="3">SPOR domain-containing protein</fullName>
    </submittedName>
</protein>
<evidence type="ECO:0000256" key="1">
    <source>
        <dbReference type="SAM" id="MobiDB-lite"/>
    </source>
</evidence>
<dbReference type="Gene3D" id="3.30.70.1070">
    <property type="entry name" value="Sporulation related repeat"/>
    <property type="match status" value="1"/>
</dbReference>
<dbReference type="Proteomes" id="UP000823821">
    <property type="component" value="Unassembled WGS sequence"/>
</dbReference>
<dbReference type="EMBL" id="DWZD01000015">
    <property type="protein sequence ID" value="HJA78362.1"/>
    <property type="molecule type" value="Genomic_DNA"/>
</dbReference>